<protein>
    <recommendedName>
        <fullName evidence="2">GTP cyclohydrolase 1 type 2 homolog</fullName>
    </recommendedName>
</protein>
<evidence type="ECO:0000256" key="2">
    <source>
        <dbReference type="ARBA" id="ARBA00022112"/>
    </source>
</evidence>
<evidence type="ECO:0000256" key="1">
    <source>
        <dbReference type="ARBA" id="ARBA00006964"/>
    </source>
</evidence>
<dbReference type="Proteomes" id="UP000067325">
    <property type="component" value="Chromosome"/>
</dbReference>
<feature type="binding site" evidence="4">
    <location>
        <position position="64"/>
    </location>
    <ligand>
        <name>a divalent metal cation</name>
        <dbReference type="ChEBI" id="CHEBI:60240"/>
        <label>2</label>
    </ligand>
</feature>
<feature type="binding site" evidence="4">
    <location>
        <position position="101"/>
    </location>
    <ligand>
        <name>a divalent metal cation</name>
        <dbReference type="ChEBI" id="CHEBI:60240"/>
        <label>1</label>
    </ligand>
</feature>
<dbReference type="OrthoDB" id="9800881at2"/>
<keyword evidence="3 4" id="KW-0479">Metal-binding</keyword>
<sequence>MRNTELEQIINKKLNSELLHDYAPNGLQVEGCRDVKRIVTGVTACQKLLDAALAQQADAVIVHHGYFWKNESLVINGMKRQRLKTLLANNINLYAWHLPLDVHSELGNNAQLAVKLGITVTGMLLSPLVPQGEFAIPLNSNLLHQRLEQTMARTVLHYSENAPINIKRLAWCSGGGQEFIELAARAGMNAFISGEVSEQTIHIAREMGLHFYAAGHHATELGGINALGEWLAKEYDLNITLIDITNPV</sequence>
<dbReference type="PANTHER" id="PTHR13799:SF14">
    <property type="entry name" value="GTP CYCLOHYDROLASE 1 TYPE 2 HOMOLOG"/>
    <property type="match status" value="1"/>
</dbReference>
<dbReference type="Gene3D" id="3.40.1390.30">
    <property type="entry name" value="NIF3 (NGG1p interacting factor 3)-like"/>
    <property type="match status" value="2"/>
</dbReference>
<dbReference type="FunFam" id="3.40.1390.30:FF:000002">
    <property type="entry name" value="Nif3-like dinuclear metal center protein"/>
    <property type="match status" value="1"/>
</dbReference>
<dbReference type="PANTHER" id="PTHR13799">
    <property type="entry name" value="NGG1 INTERACTING FACTOR 3"/>
    <property type="match status" value="1"/>
</dbReference>
<evidence type="ECO:0000256" key="4">
    <source>
        <dbReference type="PIRSR" id="PIRSR602678-1"/>
    </source>
</evidence>
<dbReference type="InterPro" id="IPR002678">
    <property type="entry name" value="DUF34/NIF3"/>
</dbReference>
<dbReference type="EMBL" id="CP008985">
    <property type="protein sequence ID" value="AIN46995.1"/>
    <property type="molecule type" value="Genomic_DNA"/>
</dbReference>
<feature type="binding site" evidence="4">
    <location>
        <position position="220"/>
    </location>
    <ligand>
        <name>a divalent metal cation</name>
        <dbReference type="ChEBI" id="CHEBI:60240"/>
        <label>1</label>
    </ligand>
</feature>
<dbReference type="KEGG" id="bcib:IM45_224"/>
<dbReference type="InterPro" id="IPR036069">
    <property type="entry name" value="DUF34/NIF3_sf"/>
</dbReference>
<evidence type="ECO:0000313" key="5">
    <source>
        <dbReference type="EMBL" id="AIN46995.1"/>
    </source>
</evidence>
<accession>A0A088MXA5</accession>
<feature type="binding site" evidence="4">
    <location>
        <position position="216"/>
    </location>
    <ligand>
        <name>a divalent metal cation</name>
        <dbReference type="ChEBI" id="CHEBI:60240"/>
        <label>1</label>
    </ligand>
</feature>
<dbReference type="Pfam" id="PF01784">
    <property type="entry name" value="DUF34_NIF3"/>
    <property type="match status" value="1"/>
</dbReference>
<dbReference type="AlphaFoldDB" id="A0A088MXA5"/>
<feature type="binding site" evidence="4">
    <location>
        <position position="63"/>
    </location>
    <ligand>
        <name>a divalent metal cation</name>
        <dbReference type="ChEBI" id="CHEBI:60240"/>
        <label>1</label>
    </ligand>
</feature>
<gene>
    <name evidence="5" type="ORF">IM45_224</name>
</gene>
<dbReference type="NCBIfam" id="TIGR00486">
    <property type="entry name" value="YbgI_SA1388"/>
    <property type="match status" value="1"/>
</dbReference>
<dbReference type="RefSeq" id="WP_038497904.1">
    <property type="nucleotide sequence ID" value="NZ_CP008985.1"/>
</dbReference>
<reference evidence="5" key="1">
    <citation type="journal article" date="2014" name="MBio">
        <title>Differential genome evolution between companion symbionts in an insect-bacterial symbiosis.</title>
        <authorList>
            <person name="Bennett G.M."/>
            <person name="McCutcheon J.P."/>
            <person name="MacDonald B.R."/>
            <person name="Romanovicz D."/>
            <person name="Moran N.A."/>
        </authorList>
    </citation>
    <scope>NUCLEOTIDE SEQUENCE [LARGE SCALE GENOMIC DNA]</scope>
    <source>
        <strain evidence="5">BGSS</strain>
    </source>
</reference>
<dbReference type="GO" id="GO:0005737">
    <property type="term" value="C:cytoplasm"/>
    <property type="evidence" value="ECO:0007669"/>
    <property type="project" value="TreeGrafter"/>
</dbReference>
<dbReference type="eggNOG" id="COG0327">
    <property type="taxonomic scope" value="Bacteria"/>
</dbReference>
<organism evidence="5">
    <name type="scientific">Candidatus Palibaumannia cicadellinicola</name>
    <dbReference type="NCBI Taxonomy" id="186490"/>
    <lineage>
        <taxon>Bacteria</taxon>
        <taxon>Pseudomonadati</taxon>
        <taxon>Pseudomonadota</taxon>
        <taxon>Gammaproteobacteria</taxon>
        <taxon>Candidatus Palibaumannia</taxon>
    </lineage>
</organism>
<evidence type="ECO:0000256" key="3">
    <source>
        <dbReference type="ARBA" id="ARBA00022723"/>
    </source>
</evidence>
<dbReference type="SUPFAM" id="SSF102705">
    <property type="entry name" value="NIF3 (NGG1p interacting factor 3)-like"/>
    <property type="match status" value="1"/>
</dbReference>
<name>A0A088MXA5_9GAMM</name>
<proteinExistence type="inferred from homology"/>
<dbReference type="GO" id="GO:0046872">
    <property type="term" value="F:metal ion binding"/>
    <property type="evidence" value="ECO:0007669"/>
    <property type="project" value="UniProtKB-KW"/>
</dbReference>
<comment type="similarity">
    <text evidence="1">Belongs to the GTP cyclohydrolase I type 2/NIF3 family.</text>
</comment>